<gene>
    <name evidence="2" type="ORF">PFLmoz3_04911</name>
</gene>
<comment type="caution">
    <text evidence="2">The sequence shown here is derived from an EMBL/GenBank/DDBJ whole genome shotgun (WGS) entry which is preliminary data.</text>
</comment>
<dbReference type="Proteomes" id="UP000061348">
    <property type="component" value="Unassembled WGS sequence"/>
</dbReference>
<sequence length="67" mass="7490">MHSKNLCLSLTSLCLLAAADTALAEDWQYSLEAGMANAPPLQWQPRTYDGACARWQNHQPLGRLPRH</sequence>
<evidence type="ECO:0000256" key="1">
    <source>
        <dbReference type="SAM" id="SignalP"/>
    </source>
</evidence>
<proteinExistence type="predicted"/>
<accession>A0A120G6C3</accession>
<reference evidence="2 3" key="1">
    <citation type="submission" date="2015-05" db="EMBL/GenBank/DDBJ databases">
        <title>A genomic and transcriptomic approach to investigate the blue pigment phenotype in Pseudomonas fluorescens.</title>
        <authorList>
            <person name="Andreani N.A."/>
            <person name="Cardazzo B."/>
        </authorList>
    </citation>
    <scope>NUCLEOTIDE SEQUENCE [LARGE SCALE GENOMIC DNA]</scope>
    <source>
        <strain evidence="2 3">Ps_22</strain>
    </source>
</reference>
<protein>
    <submittedName>
        <fullName evidence="2">Uncharacterized protein</fullName>
    </submittedName>
</protein>
<feature type="signal peptide" evidence="1">
    <location>
        <begin position="1"/>
        <end position="24"/>
    </location>
</feature>
<organism evidence="2 3">
    <name type="scientific">Pseudomonas fluorescens</name>
    <dbReference type="NCBI Taxonomy" id="294"/>
    <lineage>
        <taxon>Bacteria</taxon>
        <taxon>Pseudomonadati</taxon>
        <taxon>Pseudomonadota</taxon>
        <taxon>Gammaproteobacteria</taxon>
        <taxon>Pseudomonadales</taxon>
        <taxon>Pseudomonadaceae</taxon>
        <taxon>Pseudomonas</taxon>
    </lineage>
</organism>
<dbReference type="AlphaFoldDB" id="A0A120G6C3"/>
<evidence type="ECO:0000313" key="3">
    <source>
        <dbReference type="Proteomes" id="UP000061348"/>
    </source>
</evidence>
<keyword evidence="1" id="KW-0732">Signal</keyword>
<dbReference type="EMBL" id="LCYA01000131">
    <property type="protein sequence ID" value="KWV85452.1"/>
    <property type="molecule type" value="Genomic_DNA"/>
</dbReference>
<evidence type="ECO:0000313" key="2">
    <source>
        <dbReference type="EMBL" id="KWV85452.1"/>
    </source>
</evidence>
<name>A0A120G6C3_PSEFL</name>
<feature type="chain" id="PRO_5007165893" evidence="1">
    <location>
        <begin position="25"/>
        <end position="67"/>
    </location>
</feature>